<dbReference type="SUPFAM" id="SSF55653">
    <property type="entry name" value="Ribosomal protein L9 C-domain"/>
    <property type="match status" value="1"/>
</dbReference>
<gene>
    <name evidence="7" type="primary">rplI</name>
    <name evidence="11" type="ORF">C7381_101153</name>
</gene>
<feature type="domain" description="Ribosomal protein L9" evidence="9">
    <location>
        <begin position="1"/>
        <end position="46"/>
    </location>
</feature>
<keyword evidence="5 7" id="KW-0687">Ribonucleoprotein</keyword>
<keyword evidence="8" id="KW-0175">Coiled coil</keyword>
<dbReference type="Gene3D" id="3.10.430.100">
    <property type="entry name" value="Ribosomal protein L9, C-terminal domain"/>
    <property type="match status" value="1"/>
</dbReference>
<evidence type="ECO:0000256" key="6">
    <source>
        <dbReference type="ARBA" id="ARBA00035292"/>
    </source>
</evidence>
<comment type="similarity">
    <text evidence="1 7">Belongs to the bacterial ribosomal protein bL9 family.</text>
</comment>
<dbReference type="Proteomes" id="UP000245793">
    <property type="component" value="Unassembled WGS sequence"/>
</dbReference>
<evidence type="ECO:0000256" key="5">
    <source>
        <dbReference type="ARBA" id="ARBA00023274"/>
    </source>
</evidence>
<dbReference type="InterPro" id="IPR020594">
    <property type="entry name" value="Ribosomal_bL9_bac/chp"/>
</dbReference>
<dbReference type="Gene3D" id="3.40.5.10">
    <property type="entry name" value="Ribosomal protein L9, N-terminal domain"/>
    <property type="match status" value="1"/>
</dbReference>
<dbReference type="PANTHER" id="PTHR21368">
    <property type="entry name" value="50S RIBOSOMAL PROTEIN L9"/>
    <property type="match status" value="1"/>
</dbReference>
<keyword evidence="3 7" id="KW-0694">RNA-binding</keyword>
<dbReference type="AlphaFoldDB" id="A0A2U1E6R5"/>
<dbReference type="NCBIfam" id="TIGR00158">
    <property type="entry name" value="L9"/>
    <property type="match status" value="1"/>
</dbReference>
<evidence type="ECO:0000256" key="1">
    <source>
        <dbReference type="ARBA" id="ARBA00010605"/>
    </source>
</evidence>
<keyword evidence="2 7" id="KW-0699">rRNA-binding</keyword>
<sequence length="147" mass="16650">MKVILLEDVKNVGKKGEIKEVKPGFARNSLLPKNLAIEASKENMKEWEEEQKRLKELDEQNTLEAEEMKKNLEKEVIKLHFKGGSTGKLFGSVTNIDIANKISEEKGIEIDKRKIDLKKAIKEAGIYDVKIKLYGSVEANVKIEVVV</sequence>
<name>A0A2U1E6R5_9FIRM</name>
<evidence type="ECO:0000256" key="4">
    <source>
        <dbReference type="ARBA" id="ARBA00022980"/>
    </source>
</evidence>
<dbReference type="InterPro" id="IPR000244">
    <property type="entry name" value="Ribosomal_bL9"/>
</dbReference>
<accession>A0A2U1E6R5</accession>
<keyword evidence="4 7" id="KW-0689">Ribosomal protein</keyword>
<evidence type="ECO:0000256" key="2">
    <source>
        <dbReference type="ARBA" id="ARBA00022730"/>
    </source>
</evidence>
<dbReference type="InterPro" id="IPR036791">
    <property type="entry name" value="Ribosomal_bL9_C_sf"/>
</dbReference>
<dbReference type="GO" id="GO:0006412">
    <property type="term" value="P:translation"/>
    <property type="evidence" value="ECO:0007669"/>
    <property type="project" value="UniProtKB-UniRule"/>
</dbReference>
<evidence type="ECO:0000256" key="8">
    <source>
        <dbReference type="SAM" id="Coils"/>
    </source>
</evidence>
<reference evidence="11 12" key="1">
    <citation type="submission" date="2018-04" db="EMBL/GenBank/DDBJ databases">
        <title>Genomic Encyclopedia of Type Strains, Phase IV (KMG-IV): sequencing the most valuable type-strain genomes for metagenomic binning, comparative biology and taxonomic classification.</title>
        <authorList>
            <person name="Goeker M."/>
        </authorList>
    </citation>
    <scope>NUCLEOTIDE SEQUENCE [LARGE SCALE GENOMIC DNA]</scope>
    <source>
        <strain evidence="11 12">DSM 20705</strain>
    </source>
</reference>
<dbReference type="InterPro" id="IPR020070">
    <property type="entry name" value="Ribosomal_bL9_N"/>
</dbReference>
<dbReference type="Pfam" id="PF01281">
    <property type="entry name" value="Ribosomal_L9_N"/>
    <property type="match status" value="1"/>
</dbReference>
<dbReference type="HAMAP" id="MF_00503">
    <property type="entry name" value="Ribosomal_bL9"/>
    <property type="match status" value="1"/>
</dbReference>
<evidence type="ECO:0000259" key="10">
    <source>
        <dbReference type="Pfam" id="PF03948"/>
    </source>
</evidence>
<comment type="caution">
    <text evidence="11">The sequence shown here is derived from an EMBL/GenBank/DDBJ whole genome shotgun (WGS) entry which is preliminary data.</text>
</comment>
<evidence type="ECO:0000313" key="12">
    <source>
        <dbReference type="Proteomes" id="UP000245793"/>
    </source>
</evidence>
<organism evidence="11 12">
    <name type="scientific">Ezakiella coagulans</name>
    <dbReference type="NCBI Taxonomy" id="46507"/>
    <lineage>
        <taxon>Bacteria</taxon>
        <taxon>Bacillati</taxon>
        <taxon>Bacillota</taxon>
        <taxon>Tissierellia</taxon>
        <taxon>Ezakiella</taxon>
    </lineage>
</organism>
<dbReference type="Pfam" id="PF03948">
    <property type="entry name" value="Ribosomal_L9_C"/>
    <property type="match status" value="1"/>
</dbReference>
<feature type="domain" description="Large ribosomal subunit protein bL9 C-terminal" evidence="10">
    <location>
        <begin position="64"/>
        <end position="146"/>
    </location>
</feature>
<dbReference type="GO" id="GO:0019843">
    <property type="term" value="F:rRNA binding"/>
    <property type="evidence" value="ECO:0007669"/>
    <property type="project" value="UniProtKB-UniRule"/>
</dbReference>
<dbReference type="InterPro" id="IPR036935">
    <property type="entry name" value="Ribosomal_bL9_N_sf"/>
</dbReference>
<protein>
    <recommendedName>
        <fullName evidence="6 7">Large ribosomal subunit protein bL9</fullName>
    </recommendedName>
</protein>
<dbReference type="GO" id="GO:0003735">
    <property type="term" value="F:structural constituent of ribosome"/>
    <property type="evidence" value="ECO:0007669"/>
    <property type="project" value="InterPro"/>
</dbReference>
<keyword evidence="12" id="KW-1185">Reference proteome</keyword>
<dbReference type="SUPFAM" id="SSF55658">
    <property type="entry name" value="L9 N-domain-like"/>
    <property type="match status" value="1"/>
</dbReference>
<dbReference type="InterPro" id="IPR020069">
    <property type="entry name" value="Ribosomal_bL9_C"/>
</dbReference>
<dbReference type="GO" id="GO:0005840">
    <property type="term" value="C:ribosome"/>
    <property type="evidence" value="ECO:0007669"/>
    <property type="project" value="UniProtKB-KW"/>
</dbReference>
<feature type="coiled-coil region" evidence="8">
    <location>
        <begin position="37"/>
        <end position="75"/>
    </location>
</feature>
<evidence type="ECO:0000313" key="11">
    <source>
        <dbReference type="EMBL" id="PVY95627.1"/>
    </source>
</evidence>
<evidence type="ECO:0000256" key="7">
    <source>
        <dbReference type="HAMAP-Rule" id="MF_00503"/>
    </source>
</evidence>
<dbReference type="GO" id="GO:1990904">
    <property type="term" value="C:ribonucleoprotein complex"/>
    <property type="evidence" value="ECO:0007669"/>
    <property type="project" value="UniProtKB-KW"/>
</dbReference>
<dbReference type="EMBL" id="QEKV01000001">
    <property type="protein sequence ID" value="PVY95627.1"/>
    <property type="molecule type" value="Genomic_DNA"/>
</dbReference>
<dbReference type="InterPro" id="IPR009027">
    <property type="entry name" value="Ribosomal_bL9/RNase_H1_N"/>
</dbReference>
<evidence type="ECO:0000256" key="3">
    <source>
        <dbReference type="ARBA" id="ARBA00022884"/>
    </source>
</evidence>
<comment type="function">
    <text evidence="7">Binds to the 23S rRNA.</text>
</comment>
<evidence type="ECO:0000259" key="9">
    <source>
        <dbReference type="Pfam" id="PF01281"/>
    </source>
</evidence>
<dbReference type="RefSeq" id="WP_034547935.1">
    <property type="nucleotide sequence ID" value="NZ_QEKV01000001.1"/>
</dbReference>
<proteinExistence type="inferred from homology"/>